<dbReference type="EMBL" id="OV696686">
    <property type="protein sequence ID" value="CAH1228055.1"/>
    <property type="molecule type" value="Genomic_DNA"/>
</dbReference>
<reference evidence="2" key="1">
    <citation type="submission" date="2022-01" db="EMBL/GenBank/DDBJ databases">
        <authorList>
            <person name="Braso-Vives M."/>
        </authorList>
    </citation>
    <scope>NUCLEOTIDE SEQUENCE</scope>
</reference>
<evidence type="ECO:0000313" key="3">
    <source>
        <dbReference type="Proteomes" id="UP000838412"/>
    </source>
</evidence>
<dbReference type="OrthoDB" id="10038800at2759"/>
<feature type="chain" id="PRO_5036433835" evidence="1">
    <location>
        <begin position="20"/>
        <end position="107"/>
    </location>
</feature>
<dbReference type="AlphaFoldDB" id="A0A8J9WC06"/>
<keyword evidence="1" id="KW-0732">Signal</keyword>
<accession>A0A8J9WC06</accession>
<protein>
    <submittedName>
        <fullName evidence="2">Hypp192 protein</fullName>
    </submittedName>
</protein>
<proteinExistence type="predicted"/>
<organism evidence="2 3">
    <name type="scientific">Branchiostoma lanceolatum</name>
    <name type="common">Common lancelet</name>
    <name type="synonym">Amphioxus lanceolatum</name>
    <dbReference type="NCBI Taxonomy" id="7740"/>
    <lineage>
        <taxon>Eukaryota</taxon>
        <taxon>Metazoa</taxon>
        <taxon>Chordata</taxon>
        <taxon>Cephalochordata</taxon>
        <taxon>Leptocardii</taxon>
        <taxon>Amphioxiformes</taxon>
        <taxon>Branchiostomatidae</taxon>
        <taxon>Branchiostoma</taxon>
    </lineage>
</organism>
<dbReference type="EMBL" id="OV696686">
    <property type="protein sequence ID" value="CAH1228057.1"/>
    <property type="molecule type" value="Genomic_DNA"/>
</dbReference>
<evidence type="ECO:0000313" key="2">
    <source>
        <dbReference type="EMBL" id="CAH1228055.1"/>
    </source>
</evidence>
<name>A0A8J9WC06_BRALA</name>
<feature type="signal peptide" evidence="1">
    <location>
        <begin position="1"/>
        <end position="19"/>
    </location>
</feature>
<dbReference type="Proteomes" id="UP000838412">
    <property type="component" value="Chromosome 1"/>
</dbReference>
<keyword evidence="3" id="KW-1185">Reference proteome</keyword>
<evidence type="ECO:0000256" key="1">
    <source>
        <dbReference type="SAM" id="SignalP"/>
    </source>
</evidence>
<gene>
    <name evidence="2" type="primary">Hypp192</name>
    <name evidence="2" type="ORF">BLAG_LOCUS578</name>
</gene>
<sequence length="107" mass="12066">MKTAAVLVLLAGLVAFVYAVGEVNEILEKQLEKRDLENLQRIANGDKELLEDPVFRAEAGKTLKRIKRASKSMTPEDYQKLRLSIAKYTGPQGAKKIMTFTKMLKKK</sequence>